<protein>
    <submittedName>
        <fullName evidence="2">Phosphoesterase, family</fullName>
    </submittedName>
</protein>
<gene>
    <name evidence="2" type="ORF">EVA_15814</name>
</gene>
<organism evidence="2">
    <name type="scientific">gut metagenome</name>
    <dbReference type="NCBI Taxonomy" id="749906"/>
    <lineage>
        <taxon>unclassified sequences</taxon>
        <taxon>metagenomes</taxon>
        <taxon>organismal metagenomes</taxon>
    </lineage>
</organism>
<dbReference type="InterPro" id="IPR029052">
    <property type="entry name" value="Metallo-depent_PP-like"/>
</dbReference>
<comment type="caution">
    <text evidence="2">The sequence shown here is derived from an EMBL/GenBank/DDBJ whole genome shotgun (WGS) entry which is preliminary data.</text>
</comment>
<dbReference type="EMBL" id="AMCI01005475">
    <property type="protein sequence ID" value="EJW96078.1"/>
    <property type="molecule type" value="Genomic_DNA"/>
</dbReference>
<evidence type="ECO:0000313" key="2">
    <source>
        <dbReference type="EMBL" id="EJW96078.1"/>
    </source>
</evidence>
<dbReference type="InterPro" id="IPR024654">
    <property type="entry name" value="Calcineurin-like_PHP_lpxH"/>
</dbReference>
<feature type="domain" description="Calcineurin-like phosphoesterase" evidence="1">
    <location>
        <begin position="1"/>
        <end position="46"/>
    </location>
</feature>
<feature type="non-terminal residue" evidence="2">
    <location>
        <position position="47"/>
    </location>
</feature>
<evidence type="ECO:0000259" key="1">
    <source>
        <dbReference type="Pfam" id="PF12850"/>
    </source>
</evidence>
<name>J9FNQ4_9ZZZZ</name>
<dbReference type="AlphaFoldDB" id="J9FNQ4"/>
<dbReference type="SUPFAM" id="SSF56300">
    <property type="entry name" value="Metallo-dependent phosphatases"/>
    <property type="match status" value="1"/>
</dbReference>
<dbReference type="Pfam" id="PF12850">
    <property type="entry name" value="Metallophos_2"/>
    <property type="match status" value="1"/>
</dbReference>
<dbReference type="Gene3D" id="3.60.21.10">
    <property type="match status" value="1"/>
</dbReference>
<sequence>MRIGVLSDTHGLLRPAVLETLASCDCILHSGDINKPEILETLSHLAP</sequence>
<proteinExistence type="predicted"/>
<accession>J9FNQ4</accession>
<reference evidence="2" key="1">
    <citation type="journal article" date="2012" name="PLoS ONE">
        <title>Gene sets for utilization of primary and secondary nutrition supplies in the distal gut of endangered iberian lynx.</title>
        <authorList>
            <person name="Alcaide M."/>
            <person name="Messina E."/>
            <person name="Richter M."/>
            <person name="Bargiela R."/>
            <person name="Peplies J."/>
            <person name="Huws S.A."/>
            <person name="Newbold C.J."/>
            <person name="Golyshin P.N."/>
            <person name="Simon M.A."/>
            <person name="Lopez G."/>
            <person name="Yakimov M.M."/>
            <person name="Ferrer M."/>
        </authorList>
    </citation>
    <scope>NUCLEOTIDE SEQUENCE</scope>
</reference>